<protein>
    <recommendedName>
        <fullName evidence="6">Regulator of chromosome condensation</fullName>
    </recommendedName>
</protein>
<dbReference type="PROSITE" id="PS50012">
    <property type="entry name" value="RCC1_3"/>
    <property type="match status" value="1"/>
</dbReference>
<feature type="compositionally biased region" description="Basic and acidic residues" evidence="3">
    <location>
        <begin position="122"/>
        <end position="131"/>
    </location>
</feature>
<reference evidence="4" key="1">
    <citation type="submission" date="2022-08" db="EMBL/GenBank/DDBJ databases">
        <title>Novel sulphate-reducing endosymbionts in the free-living metamonad Anaeramoeba.</title>
        <authorList>
            <person name="Jerlstrom-Hultqvist J."/>
            <person name="Cepicka I."/>
            <person name="Gallot-Lavallee L."/>
            <person name="Salas-Leiva D."/>
            <person name="Curtis B.A."/>
            <person name="Zahonova K."/>
            <person name="Pipaliya S."/>
            <person name="Dacks J."/>
            <person name="Roger A.J."/>
        </authorList>
    </citation>
    <scope>NUCLEOTIDE SEQUENCE</scope>
    <source>
        <strain evidence="4">Busselton2</strain>
    </source>
</reference>
<evidence type="ECO:0000313" key="5">
    <source>
        <dbReference type="Proteomes" id="UP001146793"/>
    </source>
</evidence>
<evidence type="ECO:0008006" key="6">
    <source>
        <dbReference type="Google" id="ProtNLM"/>
    </source>
</evidence>
<dbReference type="Proteomes" id="UP001146793">
    <property type="component" value="Unassembled WGS sequence"/>
</dbReference>
<dbReference type="Pfam" id="PF13540">
    <property type="entry name" value="RCC1_2"/>
    <property type="match status" value="1"/>
</dbReference>
<keyword evidence="1" id="KW-0677">Repeat</keyword>
<evidence type="ECO:0000256" key="3">
    <source>
        <dbReference type="SAM" id="MobiDB-lite"/>
    </source>
</evidence>
<comment type="caution">
    <text evidence="4">The sequence shown here is derived from an EMBL/GenBank/DDBJ whole genome shotgun (WGS) entry which is preliminary data.</text>
</comment>
<dbReference type="PANTHER" id="PTHR22870">
    <property type="entry name" value="REGULATOR OF CHROMOSOME CONDENSATION"/>
    <property type="match status" value="1"/>
</dbReference>
<dbReference type="SUPFAM" id="SSF50985">
    <property type="entry name" value="RCC1/BLIP-II"/>
    <property type="match status" value="2"/>
</dbReference>
<dbReference type="InterPro" id="IPR051210">
    <property type="entry name" value="Ub_ligase/GEF_domain"/>
</dbReference>
<feature type="repeat" description="RCC1" evidence="2">
    <location>
        <begin position="244"/>
        <end position="295"/>
    </location>
</feature>
<sequence>MTELHAFGINSNSYLGIDSKEPFIEVLTPLSDKSICSVSAGANSILFLNKEGKMIEQSEEGIVHHTLPVKIKSISCGYEHYVSLSKEGKVYVFGSNRYGQLGIPKKNFSSILEKKKDQNETEELEIKKDTVTDTETDTETETETETEEEQDSEDETNQNKDQFLKDPYLLDALRDQTIKEIFCQSYGTFFLNSKNELLGVGYNDFGCLGIGTKKHTDVITKVMKNVSNLYSGISFHSIARTHNNEYFIFGYGGLGQLGLGDYNDVSIPRLQPFLCNQSIKEIVCGEYVTLILTSNSQLYSTGLMHENGFSSTCSTFQSIPFFRKKKISKIACGYRYSIAVDHDGSIYTFGPLKHKFGQDCNFIKVPFILPYNIFRIKCGTLFSCFFEIIRNNHQFYSKSALTSGKINFSTETARGNKWLVTNSLYFSKRSNQICCLSQDEFDQDLFLVRLDIEKGTWIQQDSFQIDADLIAKQIKSCFEIKNLLIIILKTPLQHIIVNLKNGKIIFNNKNSTLKNIKIESTNGSKCSTIVNHNNSEIIWFFNDGVNFSWNYEDNYLRKINFGIGFPIKINCVVYGNKNAWIWSKFGLCTFEENEIIQKVTIKSSTEPLFLKNRKNKLIFSNNSLWLIQLPKELWKFDIKEKKWYLYPIDQSKIHLFTEFENKLYFFNQKFALRCLDLNN</sequence>
<feature type="compositionally biased region" description="Acidic residues" evidence="3">
    <location>
        <begin position="132"/>
        <end position="156"/>
    </location>
</feature>
<gene>
    <name evidence="4" type="ORF">M0812_07587</name>
</gene>
<evidence type="ECO:0000313" key="4">
    <source>
        <dbReference type="EMBL" id="KAJ3447357.1"/>
    </source>
</evidence>
<name>A0AAV7ZZJ4_9EUKA</name>
<dbReference type="PANTHER" id="PTHR22870:SF408">
    <property type="entry name" value="OS09G0560450 PROTEIN"/>
    <property type="match status" value="1"/>
</dbReference>
<dbReference type="Pfam" id="PF00415">
    <property type="entry name" value="RCC1"/>
    <property type="match status" value="1"/>
</dbReference>
<organism evidence="4 5">
    <name type="scientific">Anaeramoeba flamelloides</name>
    <dbReference type="NCBI Taxonomy" id="1746091"/>
    <lineage>
        <taxon>Eukaryota</taxon>
        <taxon>Metamonada</taxon>
        <taxon>Anaeramoebidae</taxon>
        <taxon>Anaeramoeba</taxon>
    </lineage>
</organism>
<dbReference type="InterPro" id="IPR009091">
    <property type="entry name" value="RCC1/BLIP-II"/>
</dbReference>
<evidence type="ECO:0000256" key="1">
    <source>
        <dbReference type="ARBA" id="ARBA00022737"/>
    </source>
</evidence>
<feature type="region of interest" description="Disordered" evidence="3">
    <location>
        <begin position="122"/>
        <end position="160"/>
    </location>
</feature>
<dbReference type="Gene3D" id="2.130.10.30">
    <property type="entry name" value="Regulator of chromosome condensation 1/beta-lactamase-inhibitor protein II"/>
    <property type="match status" value="2"/>
</dbReference>
<dbReference type="EMBL" id="JANTQA010000016">
    <property type="protein sequence ID" value="KAJ3447357.1"/>
    <property type="molecule type" value="Genomic_DNA"/>
</dbReference>
<dbReference type="AlphaFoldDB" id="A0AAV7ZZJ4"/>
<accession>A0AAV7ZZJ4</accession>
<evidence type="ECO:0000256" key="2">
    <source>
        <dbReference type="PROSITE-ProRule" id="PRU00235"/>
    </source>
</evidence>
<proteinExistence type="predicted"/>
<dbReference type="InterPro" id="IPR000408">
    <property type="entry name" value="Reg_chr_condens"/>
</dbReference>